<keyword evidence="5 9" id="KW-0560">Oxidoreductase</keyword>
<dbReference type="GeneID" id="37010717"/>
<evidence type="ECO:0000313" key="11">
    <source>
        <dbReference type="EMBL" id="PVH22706.1"/>
    </source>
</evidence>
<dbReference type="PANTHER" id="PTHR12918">
    <property type="entry name" value="CYSTEINE DIOXYGENASE"/>
    <property type="match status" value="1"/>
</dbReference>
<dbReference type="Pfam" id="PF05995">
    <property type="entry name" value="CDO_I"/>
    <property type="match status" value="1"/>
</dbReference>
<dbReference type="STRING" id="45357.A0A2V1AYY5"/>
<comment type="cofactor">
    <cofactor evidence="9">
        <name>Fe cation</name>
        <dbReference type="ChEBI" id="CHEBI:24875"/>
    </cofactor>
    <text evidence="9">Binds 1 Fe cation per subunit.</text>
</comment>
<evidence type="ECO:0000256" key="7">
    <source>
        <dbReference type="PIRSR" id="PIRSR610300-50"/>
    </source>
</evidence>
<accession>A0A2V1AYY5</accession>
<dbReference type="RefSeq" id="XP_025343646.1">
    <property type="nucleotide sequence ID" value="XM_025488984.1"/>
</dbReference>
<evidence type="ECO:0000256" key="6">
    <source>
        <dbReference type="ARBA" id="ARBA00023004"/>
    </source>
</evidence>
<dbReference type="SUPFAM" id="SSF51182">
    <property type="entry name" value="RmlC-like cupins"/>
    <property type="match status" value="1"/>
</dbReference>
<evidence type="ECO:0000256" key="1">
    <source>
        <dbReference type="ARBA" id="ARBA00006622"/>
    </source>
</evidence>
<keyword evidence="7" id="KW-0883">Thioether bond</keyword>
<keyword evidence="6 8" id="KW-0408">Iron</keyword>
<dbReference type="EMBL" id="PKFO01000009">
    <property type="protein sequence ID" value="PVH22706.1"/>
    <property type="molecule type" value="Genomic_DNA"/>
</dbReference>
<protein>
    <recommendedName>
        <fullName evidence="2 9">Cysteine dioxygenase</fullName>
        <ecNumber evidence="2 9">1.13.11.20</ecNumber>
    </recommendedName>
</protein>
<name>A0A2V1AYY5_9ASCO</name>
<proteinExistence type="inferred from homology"/>
<feature type="cross-link" description="3'-(S-cysteinyl)-tyrosine (Cys-Tyr)" evidence="7">
    <location>
        <begin position="127"/>
        <end position="189"/>
    </location>
</feature>
<keyword evidence="4 9" id="KW-0223">Dioxygenase</keyword>
<feature type="region of interest" description="Disordered" evidence="10">
    <location>
        <begin position="1"/>
        <end position="28"/>
    </location>
</feature>
<feature type="binding site" evidence="8">
    <location>
        <position position="122"/>
    </location>
    <ligand>
        <name>Fe cation</name>
        <dbReference type="ChEBI" id="CHEBI:24875"/>
        <note>catalytic</note>
    </ligand>
</feature>
<evidence type="ECO:0000256" key="8">
    <source>
        <dbReference type="PIRSR" id="PIRSR610300-51"/>
    </source>
</evidence>
<organism evidence="11 12">
    <name type="scientific">Candidozyma haemuli</name>
    <dbReference type="NCBI Taxonomy" id="45357"/>
    <lineage>
        <taxon>Eukaryota</taxon>
        <taxon>Fungi</taxon>
        <taxon>Dikarya</taxon>
        <taxon>Ascomycota</taxon>
        <taxon>Saccharomycotina</taxon>
        <taxon>Pichiomycetes</taxon>
        <taxon>Metschnikowiaceae</taxon>
        <taxon>Candidozyma</taxon>
    </lineage>
</organism>
<dbReference type="OrthoDB" id="543511at2759"/>
<dbReference type="InterPro" id="IPR014710">
    <property type="entry name" value="RmlC-like_jellyroll"/>
</dbReference>
<dbReference type="GO" id="GO:0019448">
    <property type="term" value="P:L-cysteine catabolic process"/>
    <property type="evidence" value="ECO:0007669"/>
    <property type="project" value="TreeGrafter"/>
</dbReference>
<feature type="binding site" evidence="8">
    <location>
        <position position="120"/>
    </location>
    <ligand>
        <name>Fe cation</name>
        <dbReference type="ChEBI" id="CHEBI:24875"/>
        <note>catalytic</note>
    </ligand>
</feature>
<dbReference type="Proteomes" id="UP000244309">
    <property type="component" value="Unassembled WGS sequence"/>
</dbReference>
<comment type="similarity">
    <text evidence="1 9">Belongs to the cysteine dioxygenase family.</text>
</comment>
<dbReference type="PANTHER" id="PTHR12918:SF1">
    <property type="entry name" value="CYSTEINE DIOXYGENASE TYPE 1"/>
    <property type="match status" value="1"/>
</dbReference>
<evidence type="ECO:0000256" key="5">
    <source>
        <dbReference type="ARBA" id="ARBA00023002"/>
    </source>
</evidence>
<feature type="binding site" evidence="8">
    <location>
        <position position="173"/>
    </location>
    <ligand>
        <name>Fe cation</name>
        <dbReference type="ChEBI" id="CHEBI:24875"/>
        <note>catalytic</note>
    </ligand>
</feature>
<reference evidence="11 12" key="1">
    <citation type="submission" date="2017-12" db="EMBL/GenBank/DDBJ databases">
        <title>Genome Sequence of a Multidrug-Resistant Candida haemulonii Isolate from a Patient with Chronic Leg Ulcers in Israel.</title>
        <authorList>
            <person name="Chow N.A."/>
            <person name="Gade L."/>
            <person name="Batra D."/>
            <person name="Rowe L.A."/>
            <person name="Ben-Ami R."/>
            <person name="Loparev V.N."/>
            <person name="Litvintseva A.P."/>
        </authorList>
    </citation>
    <scope>NUCLEOTIDE SEQUENCE [LARGE SCALE GENOMIC DNA]</scope>
    <source>
        <strain evidence="11 12">B11899</strain>
    </source>
</reference>
<dbReference type="CDD" id="cd10548">
    <property type="entry name" value="cupin_CDO"/>
    <property type="match status" value="1"/>
</dbReference>
<keyword evidence="12" id="KW-1185">Reference proteome</keyword>
<sequence>MLSVNITPSPSPHLLKPVPTFGNKEEEGNDDNLVLENEFGDLIAELRAVLGTSKGLASDDIDVKHIQNIMANYESKEAHWGKYALSDASKGYTRNGIVNINGNANLLILVWSPGKGSAIHDHANAHCCMKILKGELTESLYDMPDGEGEMKPRSVSTLQRDEVGYISDDIGLHKISNETSDFAVSLHLYTPPYASLYGCSMYESGTAKKHHLILWKLKDALDWPVQELKELKRISRSFKKIQ</sequence>
<dbReference type="InterPro" id="IPR010300">
    <property type="entry name" value="CDO_1"/>
</dbReference>
<evidence type="ECO:0000256" key="2">
    <source>
        <dbReference type="ARBA" id="ARBA00013133"/>
    </source>
</evidence>
<comment type="caution">
    <text evidence="11">The sequence shown here is derived from an EMBL/GenBank/DDBJ whole genome shotgun (WGS) entry which is preliminary data.</text>
</comment>
<dbReference type="GO" id="GO:0017172">
    <property type="term" value="F:cysteine dioxygenase activity"/>
    <property type="evidence" value="ECO:0007669"/>
    <property type="project" value="UniProtKB-UniRule"/>
</dbReference>
<evidence type="ECO:0000256" key="3">
    <source>
        <dbReference type="ARBA" id="ARBA00022723"/>
    </source>
</evidence>
<dbReference type="AlphaFoldDB" id="A0A2V1AYY5"/>
<dbReference type="Gene3D" id="2.60.120.10">
    <property type="entry name" value="Jelly Rolls"/>
    <property type="match status" value="1"/>
</dbReference>
<dbReference type="InterPro" id="IPR011051">
    <property type="entry name" value="RmlC_Cupin_sf"/>
</dbReference>
<dbReference type="EC" id="1.13.11.20" evidence="2 9"/>
<evidence type="ECO:0000256" key="10">
    <source>
        <dbReference type="SAM" id="MobiDB-lite"/>
    </source>
</evidence>
<dbReference type="GO" id="GO:0008198">
    <property type="term" value="F:ferrous iron binding"/>
    <property type="evidence" value="ECO:0007669"/>
    <property type="project" value="TreeGrafter"/>
</dbReference>
<evidence type="ECO:0000313" key="12">
    <source>
        <dbReference type="Proteomes" id="UP000244309"/>
    </source>
</evidence>
<dbReference type="VEuPathDB" id="FungiDB:CXQ85_005388"/>
<keyword evidence="3 8" id="KW-0479">Metal-binding</keyword>
<gene>
    <name evidence="11" type="ORF">CXQ85_005388</name>
</gene>
<evidence type="ECO:0000256" key="9">
    <source>
        <dbReference type="RuleBase" id="RU366010"/>
    </source>
</evidence>
<comment type="catalytic activity">
    <reaction evidence="9">
        <text>L-cysteine + O2 = 3-sulfino-L-alanine + H(+)</text>
        <dbReference type="Rhea" id="RHEA:20441"/>
        <dbReference type="ChEBI" id="CHEBI:15378"/>
        <dbReference type="ChEBI" id="CHEBI:15379"/>
        <dbReference type="ChEBI" id="CHEBI:35235"/>
        <dbReference type="ChEBI" id="CHEBI:61085"/>
        <dbReference type="EC" id="1.13.11.20"/>
    </reaction>
</comment>
<evidence type="ECO:0000256" key="4">
    <source>
        <dbReference type="ARBA" id="ARBA00022964"/>
    </source>
</evidence>